<proteinExistence type="predicted"/>
<evidence type="ECO:0000256" key="2">
    <source>
        <dbReference type="SAM" id="MobiDB-lite"/>
    </source>
</evidence>
<feature type="coiled-coil region" evidence="1">
    <location>
        <begin position="68"/>
        <end position="95"/>
    </location>
</feature>
<sequence length="273" mass="28841">MADRLADLAGELYGVPPADFIAERTARAKELADDKALAARVKELRKPAPAAWVVNLLARSRPGDLDELLDLGAELRAAQNALDRAEITRLAKERRARVTALARVGAGLAADAGHPVPAGVVDAVATTLDAGLADAEAADAIRTGRLLRPLQAIGFEPVDLAEAVALPEAGSRAARPRAAPERPRPRAIDDSDAELQRARSRADAVVARAEQDAAEAADEFGDLEARLREARRALAAAEREAEALERQRDAAGRAHETARAALDAARAGRRDLG</sequence>
<dbReference type="EMBL" id="BNAI01000001">
    <property type="protein sequence ID" value="GHF06684.1"/>
    <property type="molecule type" value="Genomic_DNA"/>
</dbReference>
<feature type="compositionally biased region" description="Basic and acidic residues" evidence="2">
    <location>
        <begin position="178"/>
        <end position="195"/>
    </location>
</feature>
<gene>
    <name evidence="3" type="ORF">GCM10011600_04120</name>
</gene>
<organism evidence="3 4">
    <name type="scientific">Pseudolysinimonas yzui</name>
    <dbReference type="NCBI Taxonomy" id="2708254"/>
    <lineage>
        <taxon>Bacteria</taxon>
        <taxon>Bacillati</taxon>
        <taxon>Actinomycetota</taxon>
        <taxon>Actinomycetes</taxon>
        <taxon>Micrococcales</taxon>
        <taxon>Microbacteriaceae</taxon>
        <taxon>Pseudolysinimonas</taxon>
    </lineage>
</organism>
<comment type="caution">
    <text evidence="3">The sequence shown here is derived from an EMBL/GenBank/DDBJ whole genome shotgun (WGS) entry which is preliminary data.</text>
</comment>
<feature type="compositionally biased region" description="Basic and acidic residues" evidence="2">
    <location>
        <begin position="237"/>
        <end position="258"/>
    </location>
</feature>
<feature type="region of interest" description="Disordered" evidence="2">
    <location>
        <begin position="237"/>
        <end position="273"/>
    </location>
</feature>
<feature type="region of interest" description="Disordered" evidence="2">
    <location>
        <begin position="169"/>
        <end position="195"/>
    </location>
</feature>
<accession>A0A8J3GNA7</accession>
<keyword evidence="1" id="KW-0175">Coiled coil</keyword>
<reference evidence="3" key="2">
    <citation type="submission" date="2020-09" db="EMBL/GenBank/DDBJ databases">
        <authorList>
            <person name="Sun Q."/>
            <person name="Zhou Y."/>
        </authorList>
    </citation>
    <scope>NUCLEOTIDE SEQUENCE</scope>
    <source>
        <strain evidence="3">CGMCC 1.16548</strain>
    </source>
</reference>
<keyword evidence="4" id="KW-1185">Reference proteome</keyword>
<dbReference type="RefSeq" id="WP_191281708.1">
    <property type="nucleotide sequence ID" value="NZ_BNAI01000001.1"/>
</dbReference>
<reference evidence="3" key="1">
    <citation type="journal article" date="2014" name="Int. J. Syst. Evol. Microbiol.">
        <title>Complete genome sequence of Corynebacterium casei LMG S-19264T (=DSM 44701T), isolated from a smear-ripened cheese.</title>
        <authorList>
            <consortium name="US DOE Joint Genome Institute (JGI-PGF)"/>
            <person name="Walter F."/>
            <person name="Albersmeier A."/>
            <person name="Kalinowski J."/>
            <person name="Ruckert C."/>
        </authorList>
    </citation>
    <scope>NUCLEOTIDE SEQUENCE</scope>
    <source>
        <strain evidence="3">CGMCC 1.16548</strain>
    </source>
</reference>
<protein>
    <submittedName>
        <fullName evidence="3">Uncharacterized protein</fullName>
    </submittedName>
</protein>
<dbReference type="AlphaFoldDB" id="A0A8J3GNA7"/>
<evidence type="ECO:0000313" key="3">
    <source>
        <dbReference type="EMBL" id="GHF06684.1"/>
    </source>
</evidence>
<dbReference type="Proteomes" id="UP000617531">
    <property type="component" value="Unassembled WGS sequence"/>
</dbReference>
<evidence type="ECO:0000313" key="4">
    <source>
        <dbReference type="Proteomes" id="UP000617531"/>
    </source>
</evidence>
<name>A0A8J3GNA7_9MICO</name>
<evidence type="ECO:0000256" key="1">
    <source>
        <dbReference type="SAM" id="Coils"/>
    </source>
</evidence>